<gene>
    <name evidence="1" type="ORF">I568_01288</name>
</gene>
<dbReference type="PANTHER" id="PTHR40398">
    <property type="entry name" value="PTS SYSTEM GLUCITOL/SORBITOL-SPECIFIC EIIA COMPONENT"/>
    <property type="match status" value="1"/>
</dbReference>
<dbReference type="eggNOG" id="COG3731">
    <property type="taxonomic scope" value="Bacteria"/>
</dbReference>
<dbReference type="Pfam" id="PF03829">
    <property type="entry name" value="PTSIIA_gutA"/>
    <property type="match status" value="1"/>
</dbReference>
<dbReference type="AlphaFoldDB" id="S1NUI1"/>
<evidence type="ECO:0000313" key="2">
    <source>
        <dbReference type="Proteomes" id="UP000014113"/>
    </source>
</evidence>
<name>S1NUI1_9ENTE</name>
<dbReference type="GO" id="GO:0016301">
    <property type="term" value="F:kinase activity"/>
    <property type="evidence" value="ECO:0007669"/>
    <property type="project" value="TreeGrafter"/>
</dbReference>
<dbReference type="GO" id="GO:0008982">
    <property type="term" value="F:protein-N(PI)-phosphohistidine-sugar phosphotransferase activity"/>
    <property type="evidence" value="ECO:0007669"/>
    <property type="project" value="InterPro"/>
</dbReference>
<accession>S1NUI1</accession>
<comment type="caution">
    <text evidence="1">The sequence shown here is derived from an EMBL/GenBank/DDBJ whole genome shotgun (WGS) entry which is preliminary data.</text>
</comment>
<dbReference type="PATRIC" id="fig|1121865.3.peg.1589"/>
<dbReference type="Proteomes" id="UP000014113">
    <property type="component" value="Unassembled WGS sequence"/>
</dbReference>
<dbReference type="GO" id="GO:0005737">
    <property type="term" value="C:cytoplasm"/>
    <property type="evidence" value="ECO:0007669"/>
    <property type="project" value="InterPro"/>
</dbReference>
<sequence>MATSKILSIGQEVNHSKENLLILFGTKITEGLSRYAVVQEFLQDKAKIRPGMELIFGNQVYHVEKVGRAVQHNMQELDHVNISFNPYDDENIIESMIYVTPYQFPTLTEGMLISYND</sequence>
<proteinExistence type="predicted"/>
<reference evidence="1 2" key="1">
    <citation type="submission" date="2013-03" db="EMBL/GenBank/DDBJ databases">
        <title>The Genome Sequence of Enterococcus columbae ATCC_51263 (PacBio/Illumina hybrid assembly).</title>
        <authorList>
            <consortium name="The Broad Institute Genomics Platform"/>
            <consortium name="The Broad Institute Genome Sequencing Center for Infectious Disease"/>
            <person name="Earl A."/>
            <person name="Russ C."/>
            <person name="Gilmore M."/>
            <person name="Surin D."/>
            <person name="Walker B."/>
            <person name="Young S."/>
            <person name="Zeng Q."/>
            <person name="Gargeya S."/>
            <person name="Fitzgerald M."/>
            <person name="Haas B."/>
            <person name="Abouelleil A."/>
            <person name="Allen A.W."/>
            <person name="Alvarado L."/>
            <person name="Arachchi H.M."/>
            <person name="Berlin A.M."/>
            <person name="Chapman S.B."/>
            <person name="Gainer-Dewar J."/>
            <person name="Goldberg J."/>
            <person name="Griggs A."/>
            <person name="Gujja S."/>
            <person name="Hansen M."/>
            <person name="Howarth C."/>
            <person name="Imamovic A."/>
            <person name="Ireland A."/>
            <person name="Larimer J."/>
            <person name="McCowan C."/>
            <person name="Murphy C."/>
            <person name="Pearson M."/>
            <person name="Poon T.W."/>
            <person name="Priest M."/>
            <person name="Roberts A."/>
            <person name="Saif S."/>
            <person name="Shea T."/>
            <person name="Sisk P."/>
            <person name="Sykes S."/>
            <person name="Wortman J."/>
            <person name="Nusbaum C."/>
            <person name="Birren B."/>
        </authorList>
    </citation>
    <scope>NUCLEOTIDE SEQUENCE [LARGE SCALE GENOMIC DNA]</scope>
    <source>
        <strain evidence="1 2">ATCC 51263</strain>
    </source>
</reference>
<dbReference type="STRING" id="1121865.OMW_01645"/>
<dbReference type="InterPro" id="IPR036665">
    <property type="entry name" value="PTS_IIA_glucitol/sorbitol_sf"/>
</dbReference>
<organism evidence="1 2">
    <name type="scientific">Enterococcus columbae DSM 7374 = ATCC 51263</name>
    <dbReference type="NCBI Taxonomy" id="1121865"/>
    <lineage>
        <taxon>Bacteria</taxon>
        <taxon>Bacillati</taxon>
        <taxon>Bacillota</taxon>
        <taxon>Bacilli</taxon>
        <taxon>Lactobacillales</taxon>
        <taxon>Enterococcaceae</taxon>
        <taxon>Enterococcus</taxon>
    </lineage>
</organism>
<protein>
    <submittedName>
        <fullName evidence="1">Uncharacterized protein</fullName>
    </submittedName>
</protein>
<dbReference type="RefSeq" id="WP_016183758.1">
    <property type="nucleotide sequence ID" value="NZ_JXKI01000005.1"/>
</dbReference>
<dbReference type="OrthoDB" id="7065254at2"/>
<evidence type="ECO:0000313" key="1">
    <source>
        <dbReference type="EMBL" id="EOW83841.1"/>
    </source>
</evidence>
<keyword evidence="2" id="KW-1185">Reference proteome</keyword>
<dbReference type="EMBL" id="ASWJ01000006">
    <property type="protein sequence ID" value="EOW83841.1"/>
    <property type="molecule type" value="Genomic_DNA"/>
</dbReference>
<dbReference type="GO" id="GO:0009401">
    <property type="term" value="P:phosphoenolpyruvate-dependent sugar phosphotransferase system"/>
    <property type="evidence" value="ECO:0007669"/>
    <property type="project" value="InterPro"/>
</dbReference>
<dbReference type="SUPFAM" id="SSF141530">
    <property type="entry name" value="PTSIIA/GutA-like"/>
    <property type="match status" value="1"/>
</dbReference>
<dbReference type="PANTHER" id="PTHR40398:SF1">
    <property type="entry name" value="PTS SYSTEM GLUCITOL_SORBITOL-SPECIFIC EIIA COMPONENT"/>
    <property type="match status" value="1"/>
</dbReference>
<dbReference type="InterPro" id="IPR004716">
    <property type="entry name" value="PTS_IIA_glucitol/sorbitol-sp"/>
</dbReference>
<dbReference type="Gene3D" id="2.40.33.40">
    <property type="entry name" value="Phosphotransferase system, glucitol/sorbitol-specific IIA component"/>
    <property type="match status" value="1"/>
</dbReference>